<dbReference type="PROSITE" id="PS51257">
    <property type="entry name" value="PROKAR_LIPOPROTEIN"/>
    <property type="match status" value="1"/>
</dbReference>
<feature type="repeat" description="TPR" evidence="1">
    <location>
        <begin position="55"/>
        <end position="88"/>
    </location>
</feature>
<name>A0A350H9G4_UNCW3</name>
<dbReference type="PROSITE" id="PS50005">
    <property type="entry name" value="TPR"/>
    <property type="match status" value="2"/>
</dbReference>
<dbReference type="Proteomes" id="UP000264062">
    <property type="component" value="Unassembled WGS sequence"/>
</dbReference>
<evidence type="ECO:0000256" key="1">
    <source>
        <dbReference type="PROSITE-ProRule" id="PRU00339"/>
    </source>
</evidence>
<dbReference type="Gene3D" id="1.25.40.10">
    <property type="entry name" value="Tetratricopeptide repeat domain"/>
    <property type="match status" value="1"/>
</dbReference>
<feature type="repeat" description="TPR" evidence="1">
    <location>
        <begin position="21"/>
        <end position="54"/>
    </location>
</feature>
<dbReference type="AlphaFoldDB" id="A0A350H9G4"/>
<sequence length="177" mass="19995">MFSKVRLLVLFVILLAITGCNNQFMSSGIIYMQQNDVDKAIVQFNEAIKIEPGNAQAYLWLGKAYGTKQDYEASAKYFVLALDKDTTGKVLKEMKETSEFYWPVLFNAGTGFIKNGDAKEKKSDYESWLTKAEIVNDTSVNYDYLVLLYAETGEETKMVETIAKAVAKTPKNLSLFF</sequence>
<proteinExistence type="predicted"/>
<protein>
    <submittedName>
        <fullName evidence="2">Uncharacterized protein</fullName>
    </submittedName>
</protein>
<keyword evidence="1" id="KW-0802">TPR repeat</keyword>
<organism evidence="2 3">
    <name type="scientific">candidate division WOR-3 bacterium</name>
    <dbReference type="NCBI Taxonomy" id="2052148"/>
    <lineage>
        <taxon>Bacteria</taxon>
        <taxon>Bacteria division WOR-3</taxon>
    </lineage>
</organism>
<dbReference type="SUPFAM" id="SSF48452">
    <property type="entry name" value="TPR-like"/>
    <property type="match status" value="1"/>
</dbReference>
<gene>
    <name evidence="2" type="ORF">DCW38_03250</name>
</gene>
<feature type="non-terminal residue" evidence="2">
    <location>
        <position position="177"/>
    </location>
</feature>
<dbReference type="InterPro" id="IPR011990">
    <property type="entry name" value="TPR-like_helical_dom_sf"/>
</dbReference>
<comment type="caution">
    <text evidence="2">The sequence shown here is derived from an EMBL/GenBank/DDBJ whole genome shotgun (WGS) entry which is preliminary data.</text>
</comment>
<evidence type="ECO:0000313" key="2">
    <source>
        <dbReference type="EMBL" id="HAV92180.1"/>
    </source>
</evidence>
<reference evidence="2 3" key="1">
    <citation type="journal article" date="2018" name="Nat. Biotechnol.">
        <title>A standardized bacterial taxonomy based on genome phylogeny substantially revises the tree of life.</title>
        <authorList>
            <person name="Parks D.H."/>
            <person name="Chuvochina M."/>
            <person name="Waite D.W."/>
            <person name="Rinke C."/>
            <person name="Skarshewski A."/>
            <person name="Chaumeil P.A."/>
            <person name="Hugenholtz P."/>
        </authorList>
    </citation>
    <scope>NUCLEOTIDE SEQUENCE [LARGE SCALE GENOMIC DNA]</scope>
    <source>
        <strain evidence="2">UBA9956</strain>
    </source>
</reference>
<dbReference type="SMART" id="SM00028">
    <property type="entry name" value="TPR"/>
    <property type="match status" value="2"/>
</dbReference>
<accession>A0A350H9G4</accession>
<dbReference type="EMBL" id="DMZY01000096">
    <property type="protein sequence ID" value="HAV92180.1"/>
    <property type="molecule type" value="Genomic_DNA"/>
</dbReference>
<evidence type="ECO:0000313" key="3">
    <source>
        <dbReference type="Proteomes" id="UP000264062"/>
    </source>
</evidence>
<dbReference type="InterPro" id="IPR019734">
    <property type="entry name" value="TPR_rpt"/>
</dbReference>
<dbReference type="Pfam" id="PF13414">
    <property type="entry name" value="TPR_11"/>
    <property type="match status" value="1"/>
</dbReference>